<accession>A0A9P5TYS5</accession>
<organism evidence="2 3">
    <name type="scientific">Rhodocollybia butyracea</name>
    <dbReference type="NCBI Taxonomy" id="206335"/>
    <lineage>
        <taxon>Eukaryota</taxon>
        <taxon>Fungi</taxon>
        <taxon>Dikarya</taxon>
        <taxon>Basidiomycota</taxon>
        <taxon>Agaricomycotina</taxon>
        <taxon>Agaricomycetes</taxon>
        <taxon>Agaricomycetidae</taxon>
        <taxon>Agaricales</taxon>
        <taxon>Marasmiineae</taxon>
        <taxon>Omphalotaceae</taxon>
        <taxon>Rhodocollybia</taxon>
    </lineage>
</organism>
<feature type="compositionally biased region" description="Basic and acidic residues" evidence="1">
    <location>
        <begin position="77"/>
        <end position="86"/>
    </location>
</feature>
<feature type="region of interest" description="Disordered" evidence="1">
    <location>
        <begin position="64"/>
        <end position="97"/>
    </location>
</feature>
<name>A0A9P5TYS5_9AGAR</name>
<dbReference type="Proteomes" id="UP000772434">
    <property type="component" value="Unassembled WGS sequence"/>
</dbReference>
<dbReference type="AlphaFoldDB" id="A0A9P5TYS5"/>
<dbReference type="EMBL" id="JADNRY010000288">
    <property type="protein sequence ID" value="KAF9059627.1"/>
    <property type="molecule type" value="Genomic_DNA"/>
</dbReference>
<proteinExistence type="predicted"/>
<reference evidence="2" key="1">
    <citation type="submission" date="2020-11" db="EMBL/GenBank/DDBJ databases">
        <authorList>
            <consortium name="DOE Joint Genome Institute"/>
            <person name="Ahrendt S."/>
            <person name="Riley R."/>
            <person name="Andreopoulos W."/>
            <person name="Labutti K."/>
            <person name="Pangilinan J."/>
            <person name="Ruiz-Duenas F.J."/>
            <person name="Barrasa J.M."/>
            <person name="Sanchez-Garcia M."/>
            <person name="Camarero S."/>
            <person name="Miyauchi S."/>
            <person name="Serrano A."/>
            <person name="Linde D."/>
            <person name="Babiker R."/>
            <person name="Drula E."/>
            <person name="Ayuso-Fernandez I."/>
            <person name="Pacheco R."/>
            <person name="Padilla G."/>
            <person name="Ferreira P."/>
            <person name="Barriuso J."/>
            <person name="Kellner H."/>
            <person name="Castanera R."/>
            <person name="Alfaro M."/>
            <person name="Ramirez L."/>
            <person name="Pisabarro A.G."/>
            <person name="Kuo A."/>
            <person name="Tritt A."/>
            <person name="Lipzen A."/>
            <person name="He G."/>
            <person name="Yan M."/>
            <person name="Ng V."/>
            <person name="Cullen D."/>
            <person name="Martin F."/>
            <person name="Rosso M.-N."/>
            <person name="Henrissat B."/>
            <person name="Hibbett D."/>
            <person name="Martinez A.T."/>
            <person name="Grigoriev I.V."/>
        </authorList>
    </citation>
    <scope>NUCLEOTIDE SEQUENCE</scope>
    <source>
        <strain evidence="2">AH 40177</strain>
    </source>
</reference>
<sequence length="191" mass="21929">MHCAVQKTLVWKEEFVERRLWTRGFMDGDTKRQFRVRTPRISTRVAPTLAAHIYRKRYLPRDPRPFAALHANPTGVSDKRSRHGDSEGDPAEPLVDRLGPAAGCERSIVGTLGISSSGWVLEPWAPELEAFVWDRTKTRHKANESTHHNHTLDEALQCMTQTPPKTTIFFFRISIGFFYVQRARTVEGRMD</sequence>
<comment type="caution">
    <text evidence="2">The sequence shown here is derived from an EMBL/GenBank/DDBJ whole genome shotgun (WGS) entry which is preliminary data.</text>
</comment>
<evidence type="ECO:0000313" key="2">
    <source>
        <dbReference type="EMBL" id="KAF9059627.1"/>
    </source>
</evidence>
<keyword evidence="3" id="KW-1185">Reference proteome</keyword>
<protein>
    <submittedName>
        <fullName evidence="2">Uncharacterized protein</fullName>
    </submittedName>
</protein>
<evidence type="ECO:0000256" key="1">
    <source>
        <dbReference type="SAM" id="MobiDB-lite"/>
    </source>
</evidence>
<gene>
    <name evidence="2" type="ORF">BDP27DRAFT_1407494</name>
</gene>
<evidence type="ECO:0000313" key="3">
    <source>
        <dbReference type="Proteomes" id="UP000772434"/>
    </source>
</evidence>